<dbReference type="PANTHER" id="PTHR43156:SF2">
    <property type="entry name" value="STAGE II SPORULATION PROTEIN E"/>
    <property type="match status" value="1"/>
</dbReference>
<dbReference type="SUPFAM" id="SSF55874">
    <property type="entry name" value="ATPase domain of HSP90 chaperone/DNA topoisomerase II/histidine kinase"/>
    <property type="match status" value="1"/>
</dbReference>
<dbReference type="InterPro" id="IPR011006">
    <property type="entry name" value="CheY-like_superfamily"/>
</dbReference>
<dbReference type="Gene3D" id="3.60.40.10">
    <property type="entry name" value="PPM-type phosphatase domain"/>
    <property type="match status" value="1"/>
</dbReference>
<comment type="caution">
    <text evidence="4">The sequence shown here is derived from an EMBL/GenBank/DDBJ whole genome shotgun (WGS) entry which is preliminary data.</text>
</comment>
<dbReference type="RefSeq" id="WP_378119714.1">
    <property type="nucleotide sequence ID" value="NZ_JBHRTF010000004.1"/>
</dbReference>
<dbReference type="Pfam" id="PF13581">
    <property type="entry name" value="HATPase_c_2"/>
    <property type="match status" value="1"/>
</dbReference>
<organism evidence="4 5">
    <name type="scientific">Cellvibrio fontiphilus</name>
    <dbReference type="NCBI Taxonomy" id="1815559"/>
    <lineage>
        <taxon>Bacteria</taxon>
        <taxon>Pseudomonadati</taxon>
        <taxon>Pseudomonadota</taxon>
        <taxon>Gammaproteobacteria</taxon>
        <taxon>Cellvibrionales</taxon>
        <taxon>Cellvibrionaceae</taxon>
        <taxon>Cellvibrio</taxon>
    </lineage>
</organism>
<dbReference type="InterPro" id="IPR036457">
    <property type="entry name" value="PPM-type-like_dom_sf"/>
</dbReference>
<keyword evidence="5" id="KW-1185">Reference proteome</keyword>
<proteinExistence type="predicted"/>
<dbReference type="PANTHER" id="PTHR43156">
    <property type="entry name" value="STAGE II SPORULATION PROTEIN E-RELATED"/>
    <property type="match status" value="1"/>
</dbReference>
<dbReference type="InterPro" id="IPR003594">
    <property type="entry name" value="HATPase_dom"/>
</dbReference>
<accession>A0ABV7FKN9</accession>
<dbReference type="InterPro" id="IPR036890">
    <property type="entry name" value="HATPase_C_sf"/>
</dbReference>
<protein>
    <submittedName>
        <fullName evidence="4">SpoIIE family protein phosphatase</fullName>
    </submittedName>
</protein>
<sequence>MTELMSEKSLSILVVDDDQLLNQLLCEFLFSKGLNTVSVYSLAEAERTLKKAGEIDLVLLDYDLGDGTGLDLMRSLAKDSTYSVPPVMMISVNEDPEFLENCFSCGIADYIIKPVNLSLLALKVRALINSVAMQKLISLQNAELAHFKRESEREEAVAKFIYEYLLGQNSQRVEGVETWLQSSSSFSGDIAMARTSPSGDLYFMLADATGHGLSAAITIMPAVSIFNSMVAKGFHLQPIVTELNKKLSRDTPPDRFVAALIIHVQQGTGELHIWNGGMPTAYWVSAGKILQSFRSRHMALGILDDHQFDSTVETFRYPKTGFLFGCTDGLLEAADATGESFSMRRVVEIIETEPENLHHELISALKIHTGQARFNDDVSMCTLTPSQMLLGNSILLAGQGLRGKIAEGFGHFSWAIELSGRQIAECEIPPLANKFLQYIGLEKNICQIVFLIVSEMVSNAIDHGILRLESALKEKEDGFDLYFQERENRLQNLTAKDVIQLTIEWNPEATNPDLTIGVRDTGDGYDPTKLDKRSDQKLSGRGLHLIRGLAQTVEIIPPGNKIRAVIRSIQ</sequence>
<dbReference type="SUPFAM" id="SSF52172">
    <property type="entry name" value="CheY-like"/>
    <property type="match status" value="1"/>
</dbReference>
<dbReference type="Pfam" id="PF07228">
    <property type="entry name" value="SpoIIE"/>
    <property type="match status" value="1"/>
</dbReference>
<name>A0ABV7FKN9_9GAMM</name>
<reference evidence="5" key="1">
    <citation type="journal article" date="2019" name="Int. J. Syst. Evol. Microbiol.">
        <title>The Global Catalogue of Microorganisms (GCM) 10K type strain sequencing project: providing services to taxonomists for standard genome sequencing and annotation.</title>
        <authorList>
            <consortium name="The Broad Institute Genomics Platform"/>
            <consortium name="The Broad Institute Genome Sequencing Center for Infectious Disease"/>
            <person name="Wu L."/>
            <person name="Ma J."/>
        </authorList>
    </citation>
    <scope>NUCLEOTIDE SEQUENCE [LARGE SCALE GENOMIC DNA]</scope>
    <source>
        <strain evidence="5">KCTC 52237</strain>
    </source>
</reference>
<gene>
    <name evidence="4" type="ORF">ACFODX_12855</name>
</gene>
<keyword evidence="1" id="KW-0378">Hydrolase</keyword>
<dbReference type="SMART" id="SM00448">
    <property type="entry name" value="REC"/>
    <property type="match status" value="1"/>
</dbReference>
<dbReference type="CDD" id="cd16936">
    <property type="entry name" value="HATPase_RsbW-like"/>
    <property type="match status" value="1"/>
</dbReference>
<feature type="domain" description="Response regulatory" evidence="3">
    <location>
        <begin position="11"/>
        <end position="128"/>
    </location>
</feature>
<evidence type="ECO:0000313" key="5">
    <source>
        <dbReference type="Proteomes" id="UP001595555"/>
    </source>
</evidence>
<dbReference type="InterPro" id="IPR052016">
    <property type="entry name" value="Bact_Sigma-Reg"/>
</dbReference>
<evidence type="ECO:0000259" key="3">
    <source>
        <dbReference type="PROSITE" id="PS50110"/>
    </source>
</evidence>
<dbReference type="PROSITE" id="PS50110">
    <property type="entry name" value="RESPONSE_REGULATORY"/>
    <property type="match status" value="1"/>
</dbReference>
<feature type="modified residue" description="4-aspartylphosphate" evidence="2">
    <location>
        <position position="61"/>
    </location>
</feature>
<dbReference type="SMART" id="SM00331">
    <property type="entry name" value="PP2C_SIG"/>
    <property type="match status" value="1"/>
</dbReference>
<dbReference type="CDD" id="cd00156">
    <property type="entry name" value="REC"/>
    <property type="match status" value="1"/>
</dbReference>
<dbReference type="Proteomes" id="UP001595555">
    <property type="component" value="Unassembled WGS sequence"/>
</dbReference>
<evidence type="ECO:0000313" key="4">
    <source>
        <dbReference type="EMBL" id="MFC3116454.1"/>
    </source>
</evidence>
<dbReference type="InterPro" id="IPR001789">
    <property type="entry name" value="Sig_transdc_resp-reg_receiver"/>
</dbReference>
<dbReference type="InterPro" id="IPR001932">
    <property type="entry name" value="PPM-type_phosphatase-like_dom"/>
</dbReference>
<keyword evidence="2" id="KW-0597">Phosphoprotein</keyword>
<dbReference type="Gene3D" id="3.30.565.10">
    <property type="entry name" value="Histidine kinase-like ATPase, C-terminal domain"/>
    <property type="match status" value="1"/>
</dbReference>
<evidence type="ECO:0000256" key="2">
    <source>
        <dbReference type="PROSITE-ProRule" id="PRU00169"/>
    </source>
</evidence>
<dbReference type="Gene3D" id="3.40.50.2300">
    <property type="match status" value="1"/>
</dbReference>
<evidence type="ECO:0000256" key="1">
    <source>
        <dbReference type="ARBA" id="ARBA00022801"/>
    </source>
</evidence>
<dbReference type="EMBL" id="JBHRTF010000004">
    <property type="protein sequence ID" value="MFC3116454.1"/>
    <property type="molecule type" value="Genomic_DNA"/>
</dbReference>
<dbReference type="Pfam" id="PF00072">
    <property type="entry name" value="Response_reg"/>
    <property type="match status" value="1"/>
</dbReference>